<proteinExistence type="predicted"/>
<feature type="region of interest" description="Disordered" evidence="1">
    <location>
        <begin position="130"/>
        <end position="155"/>
    </location>
</feature>
<name>A0A285I8Z4_9ACTN</name>
<gene>
    <name evidence="2" type="ORF">SAMN05421748_10751</name>
</gene>
<dbReference type="AlphaFoldDB" id="A0A285I8Z4"/>
<feature type="compositionally biased region" description="Low complexity" evidence="1">
    <location>
        <begin position="172"/>
        <end position="257"/>
    </location>
</feature>
<evidence type="ECO:0000256" key="1">
    <source>
        <dbReference type="SAM" id="MobiDB-lite"/>
    </source>
</evidence>
<feature type="region of interest" description="Disordered" evidence="1">
    <location>
        <begin position="93"/>
        <end position="118"/>
    </location>
</feature>
<evidence type="ECO:0000313" key="3">
    <source>
        <dbReference type="Proteomes" id="UP000219612"/>
    </source>
</evidence>
<sequence length="415" mass="44130">MAQMGFFSRSEIAAMRDWTGVPRHSPDMVEIRRDHAERRRWGLKRRHAAKLCQLHGCSRACGEVGLHDSFERIPPLIWDDDVTRARPDPEVARQAAPACRAEQPVEAVAAPQPEPPFQAEPAIQAQPAFQAEPAVRTEPAVQAQPAFQAEQAVQTGPAAQARPAIQVEQAVQAEPAAQAQPTVQAEPAAQAQPTVPTEPAAQAQPTVQAEPAAQAQPTVQAEPAAQAQPAFQTEPAVRAEPAAFAGPAAPAKGAARAGRTERCGFPGAAVNDGRGSRPPHSVSNRQGARRELSRATVTLRHHCPRRRCDPAILWPSGTSLVRALRKACRIRAIQFTRGTSSALLGDELRVVDVEHGALISRSHLVDQLLLERFATVLGGEFAGGAAGALVRPVALLRSSCSGAPAAGWSDIASFK</sequence>
<reference evidence="3" key="1">
    <citation type="submission" date="2017-09" db="EMBL/GenBank/DDBJ databases">
        <authorList>
            <person name="Varghese N."/>
            <person name="Submissions S."/>
        </authorList>
    </citation>
    <scope>NUCLEOTIDE SEQUENCE [LARGE SCALE GENOMIC DNA]</scope>
    <source>
        <strain evidence="3">CGMCC 4.6857</strain>
    </source>
</reference>
<dbReference type="EMBL" id="OBDY01000007">
    <property type="protein sequence ID" value="SNY44277.1"/>
    <property type="molecule type" value="Genomic_DNA"/>
</dbReference>
<protein>
    <submittedName>
        <fullName evidence="2">Uncharacterized protein</fullName>
    </submittedName>
</protein>
<dbReference type="Proteomes" id="UP000219612">
    <property type="component" value="Unassembled WGS sequence"/>
</dbReference>
<organism evidence="2 3">
    <name type="scientific">Paractinoplanes atraurantiacus</name>
    <dbReference type="NCBI Taxonomy" id="1036182"/>
    <lineage>
        <taxon>Bacteria</taxon>
        <taxon>Bacillati</taxon>
        <taxon>Actinomycetota</taxon>
        <taxon>Actinomycetes</taxon>
        <taxon>Micromonosporales</taxon>
        <taxon>Micromonosporaceae</taxon>
        <taxon>Paractinoplanes</taxon>
    </lineage>
</organism>
<keyword evidence="3" id="KW-1185">Reference proteome</keyword>
<evidence type="ECO:0000313" key="2">
    <source>
        <dbReference type="EMBL" id="SNY44277.1"/>
    </source>
</evidence>
<accession>A0A285I8Z4</accession>
<feature type="region of interest" description="Disordered" evidence="1">
    <location>
        <begin position="172"/>
        <end position="292"/>
    </location>
</feature>
<feature type="compositionally biased region" description="Low complexity" evidence="1">
    <location>
        <begin position="101"/>
        <end position="111"/>
    </location>
</feature>